<name>A0A919ACI1_9ACTN</name>
<accession>A0A919ACI1</accession>
<reference evidence="1" key="2">
    <citation type="submission" date="2020-09" db="EMBL/GenBank/DDBJ databases">
        <authorList>
            <person name="Sun Q."/>
            <person name="Ohkuma M."/>
        </authorList>
    </citation>
    <scope>NUCLEOTIDE SEQUENCE</scope>
    <source>
        <strain evidence="1">JCM 4477</strain>
    </source>
</reference>
<dbReference type="Proteomes" id="UP000630718">
    <property type="component" value="Unassembled WGS sequence"/>
</dbReference>
<dbReference type="RefSeq" id="WP_190204166.1">
    <property type="nucleotide sequence ID" value="NZ_BNBI01000004.1"/>
</dbReference>
<evidence type="ECO:0000313" key="1">
    <source>
        <dbReference type="EMBL" id="GHE98801.1"/>
    </source>
</evidence>
<gene>
    <name evidence="1" type="ORF">GCM10018772_24070</name>
</gene>
<reference evidence="1" key="1">
    <citation type="journal article" date="2014" name="Int. J. Syst. Evol. Microbiol.">
        <title>Complete genome sequence of Corynebacterium casei LMG S-19264T (=DSM 44701T), isolated from a smear-ripened cheese.</title>
        <authorList>
            <consortium name="US DOE Joint Genome Institute (JGI-PGF)"/>
            <person name="Walter F."/>
            <person name="Albersmeier A."/>
            <person name="Kalinowski J."/>
            <person name="Ruckert C."/>
        </authorList>
    </citation>
    <scope>NUCLEOTIDE SEQUENCE</scope>
    <source>
        <strain evidence="1">JCM 4477</strain>
    </source>
</reference>
<comment type="caution">
    <text evidence="1">The sequence shown here is derived from an EMBL/GenBank/DDBJ whole genome shotgun (WGS) entry which is preliminary data.</text>
</comment>
<dbReference type="EMBL" id="BNBI01000004">
    <property type="protein sequence ID" value="GHE98801.1"/>
    <property type="molecule type" value="Genomic_DNA"/>
</dbReference>
<organism evidence="1 2">
    <name type="scientific">Streptomyces fumanus</name>
    <dbReference type="NCBI Taxonomy" id="67302"/>
    <lineage>
        <taxon>Bacteria</taxon>
        <taxon>Bacillati</taxon>
        <taxon>Actinomycetota</taxon>
        <taxon>Actinomycetes</taxon>
        <taxon>Kitasatosporales</taxon>
        <taxon>Streptomycetaceae</taxon>
        <taxon>Streptomyces</taxon>
    </lineage>
</organism>
<keyword evidence="2" id="KW-1185">Reference proteome</keyword>
<protein>
    <submittedName>
        <fullName evidence="1">Uncharacterized protein</fullName>
    </submittedName>
</protein>
<sequence>MALLDLAAGLGIRIDGADWTVGEVSPHLGRVVLTVGDGNRRVRPIGWLVERPGETPCFQLHKGFEALQAVGADCCGFRPVGRFALVCTAHCTWT</sequence>
<evidence type="ECO:0000313" key="2">
    <source>
        <dbReference type="Proteomes" id="UP000630718"/>
    </source>
</evidence>
<proteinExistence type="predicted"/>
<dbReference type="AlphaFoldDB" id="A0A919ACI1"/>